<dbReference type="Gene3D" id="3.30.230.10">
    <property type="match status" value="1"/>
</dbReference>
<dbReference type="InterPro" id="IPR013507">
    <property type="entry name" value="DNA_mismatch_S5_2-like"/>
</dbReference>
<dbReference type="InterPro" id="IPR038973">
    <property type="entry name" value="MutL/Mlh/Pms-like"/>
</dbReference>
<evidence type="ECO:0000256" key="3">
    <source>
        <dbReference type="ARBA" id="ARBA00023204"/>
    </source>
</evidence>
<feature type="compositionally biased region" description="Low complexity" evidence="5">
    <location>
        <begin position="345"/>
        <end position="354"/>
    </location>
</feature>
<organism evidence="8 9">
    <name type="scientific">Candidatus Borkfalkia faecigallinarum</name>
    <dbReference type="NCBI Taxonomy" id="2838509"/>
    <lineage>
        <taxon>Bacteria</taxon>
        <taxon>Bacillati</taxon>
        <taxon>Bacillota</taxon>
        <taxon>Clostridia</taxon>
        <taxon>Christensenellales</taxon>
        <taxon>Christensenellaceae</taxon>
        <taxon>Candidatus Borkfalkia</taxon>
    </lineage>
</organism>
<dbReference type="CDD" id="cd00782">
    <property type="entry name" value="MutL_Trans"/>
    <property type="match status" value="1"/>
</dbReference>
<dbReference type="InterPro" id="IPR014790">
    <property type="entry name" value="MutL_C"/>
</dbReference>
<dbReference type="SMART" id="SM00853">
    <property type="entry name" value="MutL_C"/>
    <property type="match status" value="1"/>
</dbReference>
<dbReference type="Gene3D" id="3.30.1540.20">
    <property type="entry name" value="MutL, C-terminal domain, dimerisation subdomain"/>
    <property type="match status" value="1"/>
</dbReference>
<dbReference type="InterPro" id="IPR014762">
    <property type="entry name" value="DNA_mismatch_repair_CS"/>
</dbReference>
<dbReference type="FunFam" id="3.30.565.10:FF:000003">
    <property type="entry name" value="DNA mismatch repair endonuclease MutL"/>
    <property type="match status" value="1"/>
</dbReference>
<dbReference type="GO" id="GO:0032300">
    <property type="term" value="C:mismatch repair complex"/>
    <property type="evidence" value="ECO:0007669"/>
    <property type="project" value="InterPro"/>
</dbReference>
<dbReference type="InterPro" id="IPR037198">
    <property type="entry name" value="MutL_C_sf"/>
</dbReference>
<dbReference type="Pfam" id="PF01119">
    <property type="entry name" value="DNA_mis_repair"/>
    <property type="match status" value="1"/>
</dbReference>
<dbReference type="InterPro" id="IPR042120">
    <property type="entry name" value="MutL_C_dimsub"/>
</dbReference>
<feature type="domain" description="MutL C-terminal dimerisation" evidence="6">
    <location>
        <begin position="493"/>
        <end position="635"/>
    </location>
</feature>
<reference evidence="8" key="1">
    <citation type="journal article" date="2021" name="PeerJ">
        <title>Extensive microbial diversity within the chicken gut microbiome revealed by metagenomics and culture.</title>
        <authorList>
            <person name="Gilroy R."/>
            <person name="Ravi A."/>
            <person name="Getino M."/>
            <person name="Pursley I."/>
            <person name="Horton D.L."/>
            <person name="Alikhan N.F."/>
            <person name="Baker D."/>
            <person name="Gharbi K."/>
            <person name="Hall N."/>
            <person name="Watson M."/>
            <person name="Adriaenssens E.M."/>
            <person name="Foster-Nyarko E."/>
            <person name="Jarju S."/>
            <person name="Secka A."/>
            <person name="Antonio M."/>
            <person name="Oren A."/>
            <person name="Chaudhuri R.R."/>
            <person name="La Ragione R."/>
            <person name="Hildebrand F."/>
            <person name="Pallen M.J."/>
        </authorList>
    </citation>
    <scope>NUCLEOTIDE SEQUENCE</scope>
    <source>
        <strain evidence="8">26628</strain>
    </source>
</reference>
<dbReference type="SMART" id="SM01340">
    <property type="entry name" value="DNA_mis_repair"/>
    <property type="match status" value="1"/>
</dbReference>
<evidence type="ECO:0000256" key="4">
    <source>
        <dbReference type="HAMAP-Rule" id="MF_00149"/>
    </source>
</evidence>
<dbReference type="GO" id="GO:0030983">
    <property type="term" value="F:mismatched DNA binding"/>
    <property type="evidence" value="ECO:0007669"/>
    <property type="project" value="InterPro"/>
</dbReference>
<keyword evidence="3 4" id="KW-0234">DNA repair</keyword>
<dbReference type="GO" id="GO:0016887">
    <property type="term" value="F:ATP hydrolysis activity"/>
    <property type="evidence" value="ECO:0007669"/>
    <property type="project" value="InterPro"/>
</dbReference>
<dbReference type="HAMAP" id="MF_00149">
    <property type="entry name" value="DNA_mis_repair"/>
    <property type="match status" value="1"/>
</dbReference>
<evidence type="ECO:0000259" key="6">
    <source>
        <dbReference type="SMART" id="SM00853"/>
    </source>
</evidence>
<dbReference type="GO" id="GO:0006298">
    <property type="term" value="P:mismatch repair"/>
    <property type="evidence" value="ECO:0007669"/>
    <property type="project" value="UniProtKB-UniRule"/>
</dbReference>
<dbReference type="Gene3D" id="3.30.1370.100">
    <property type="entry name" value="MutL, C-terminal domain, regulatory subdomain"/>
    <property type="match status" value="1"/>
</dbReference>
<dbReference type="InterPro" id="IPR036890">
    <property type="entry name" value="HATPase_C_sf"/>
</dbReference>
<dbReference type="NCBIfam" id="TIGR00585">
    <property type="entry name" value="mutl"/>
    <property type="match status" value="1"/>
</dbReference>
<proteinExistence type="inferred from homology"/>
<dbReference type="PANTHER" id="PTHR10073:SF12">
    <property type="entry name" value="DNA MISMATCH REPAIR PROTEIN MLH1"/>
    <property type="match status" value="1"/>
</dbReference>
<dbReference type="InterPro" id="IPR020568">
    <property type="entry name" value="Ribosomal_Su5_D2-typ_SF"/>
</dbReference>
<dbReference type="SUPFAM" id="SSF118116">
    <property type="entry name" value="DNA mismatch repair protein MutL"/>
    <property type="match status" value="1"/>
</dbReference>
<dbReference type="CDD" id="cd16926">
    <property type="entry name" value="HATPase_MutL-MLH-PMS-like"/>
    <property type="match status" value="1"/>
</dbReference>
<dbReference type="Gene3D" id="3.30.565.10">
    <property type="entry name" value="Histidine kinase-like ATPase, C-terminal domain"/>
    <property type="match status" value="1"/>
</dbReference>
<evidence type="ECO:0000256" key="5">
    <source>
        <dbReference type="SAM" id="MobiDB-lite"/>
    </source>
</evidence>
<dbReference type="Proteomes" id="UP000824249">
    <property type="component" value="Unassembled WGS sequence"/>
</dbReference>
<evidence type="ECO:0000313" key="9">
    <source>
        <dbReference type="Proteomes" id="UP000824249"/>
    </source>
</evidence>
<evidence type="ECO:0000313" key="8">
    <source>
        <dbReference type="EMBL" id="HIX47347.1"/>
    </source>
</evidence>
<feature type="domain" description="DNA mismatch repair protein S5" evidence="7">
    <location>
        <begin position="208"/>
        <end position="326"/>
    </location>
</feature>
<comment type="function">
    <text evidence="4">This protein is involved in the repair of mismatches in DNA. It is required for dam-dependent methyl-directed DNA mismatch repair. May act as a 'molecular matchmaker', a protein that promotes the formation of a stable complex between two or more DNA-binding proteins in an ATP-dependent manner without itself being part of a final effector complex.</text>
</comment>
<dbReference type="GO" id="GO:0005524">
    <property type="term" value="F:ATP binding"/>
    <property type="evidence" value="ECO:0007669"/>
    <property type="project" value="InterPro"/>
</dbReference>
<keyword evidence="2 4" id="KW-0227">DNA damage</keyword>
<dbReference type="InterPro" id="IPR002099">
    <property type="entry name" value="MutL/Mlh/PMS"/>
</dbReference>
<comment type="caution">
    <text evidence="8">The sequence shown here is derived from an EMBL/GenBank/DDBJ whole genome shotgun (WGS) entry which is preliminary data.</text>
</comment>
<comment type="similarity">
    <text evidence="1 4">Belongs to the DNA mismatch repair MutL/HexB family.</text>
</comment>
<dbReference type="PROSITE" id="PS00058">
    <property type="entry name" value="DNA_MISMATCH_REPAIR_1"/>
    <property type="match status" value="1"/>
</dbReference>
<dbReference type="GO" id="GO:0140664">
    <property type="term" value="F:ATP-dependent DNA damage sensor activity"/>
    <property type="evidence" value="ECO:0007669"/>
    <property type="project" value="InterPro"/>
</dbReference>
<accession>A0A9D2AR84</accession>
<dbReference type="AlphaFoldDB" id="A0A9D2AR84"/>
<feature type="region of interest" description="Disordered" evidence="5">
    <location>
        <begin position="345"/>
        <end position="398"/>
    </location>
</feature>
<dbReference type="InterPro" id="IPR042121">
    <property type="entry name" value="MutL_C_regsub"/>
</dbReference>
<keyword evidence="8" id="KW-0378">Hydrolase</keyword>
<keyword evidence="8" id="KW-0255">Endonuclease</keyword>
<protein>
    <recommendedName>
        <fullName evidence="4">DNA mismatch repair protein MutL</fullName>
    </recommendedName>
</protein>
<dbReference type="SUPFAM" id="SSF54211">
    <property type="entry name" value="Ribosomal protein S5 domain 2-like"/>
    <property type="match status" value="1"/>
</dbReference>
<dbReference type="Pfam" id="PF08676">
    <property type="entry name" value="MutL_C"/>
    <property type="match status" value="1"/>
</dbReference>
<dbReference type="SUPFAM" id="SSF55874">
    <property type="entry name" value="ATPase domain of HSP90 chaperone/DNA topoisomerase II/histidine kinase"/>
    <property type="match status" value="1"/>
</dbReference>
<reference evidence="8" key="2">
    <citation type="submission" date="2021-04" db="EMBL/GenBank/DDBJ databases">
        <authorList>
            <person name="Gilroy R."/>
        </authorList>
    </citation>
    <scope>NUCLEOTIDE SEQUENCE</scope>
    <source>
        <strain evidence="8">26628</strain>
    </source>
</reference>
<dbReference type="GO" id="GO:0004519">
    <property type="term" value="F:endonuclease activity"/>
    <property type="evidence" value="ECO:0007669"/>
    <property type="project" value="UniProtKB-KW"/>
</dbReference>
<dbReference type="EMBL" id="DXFD01000099">
    <property type="protein sequence ID" value="HIX47347.1"/>
    <property type="molecule type" value="Genomic_DNA"/>
</dbReference>
<evidence type="ECO:0000259" key="7">
    <source>
        <dbReference type="SMART" id="SM01340"/>
    </source>
</evidence>
<dbReference type="InterPro" id="IPR014721">
    <property type="entry name" value="Ribsml_uS5_D2-typ_fold_subgr"/>
</dbReference>
<evidence type="ECO:0000256" key="2">
    <source>
        <dbReference type="ARBA" id="ARBA00022763"/>
    </source>
</evidence>
<dbReference type="InterPro" id="IPR020667">
    <property type="entry name" value="DNA_mismatch_repair_MutL"/>
</dbReference>
<gene>
    <name evidence="4 8" type="primary">mutL</name>
    <name evidence="8" type="ORF">H9737_06640</name>
</gene>
<evidence type="ECO:0000256" key="1">
    <source>
        <dbReference type="ARBA" id="ARBA00006082"/>
    </source>
</evidence>
<sequence>MAKINILDSSVFNRIAAGEVVDRPYSVVKEFVENSLDAGAKNITVEIERGGKDRICVTDDGDGIERGELRAAFLPHATSKIERAEDLDHIHTLGFRGEALASIASVARVTLRSRAKGAAEAYEIRCDGGALGESAPCALGGGTAIEAEALFYNTPVRAKFLRTDRGEEGEITNFVSRFILGHPDVAFRYLADGKLVLQSFGGGLEEAVAAVFGAGVLAQCYHIDAIKHGIRLYGYLGKPSFAKANRTYQSVFVNGRYIVNQTIGSAIANAYGGYLMKRQYPFYVLFLCVPPEIVDVNVHPNKADVRFENNQVVYGSVYSVVSAVLDGNAAALDFIVGAKEGENGQGAPQGAAAGAAGGALSGAEPPADAFKKEGEARGQTGAAASQKISELPNKEETASGEPIFHEYTKDIARLQSTMSDKIGAEPGMEQLHAYAERPYDPIVFRDSAAGYADAGAEEAPPACPDVFAENKRYLEELERKAKQQKWILDNAVFRGVLFNTYLLYEEGDDVYIIDQHAAHERLIFDRLKAEMDARTVVRQPMLVPYILTVNAQERTFLSDHLGEIEAIGFDAEEFGGTSFKISAVPLDLQDIDLGAFFADLFAEVGSLRGIRLSELLRDRIAMTACKHAVKGGMLLTDSEKEKLFSMLHGDLGLKCPHGRPVCIRLTKTEIEKMFKRIV</sequence>
<dbReference type="Pfam" id="PF13589">
    <property type="entry name" value="HATPase_c_3"/>
    <property type="match status" value="1"/>
</dbReference>
<dbReference type="PANTHER" id="PTHR10073">
    <property type="entry name" value="DNA MISMATCH REPAIR PROTEIN MLH, PMS, MUTL"/>
    <property type="match status" value="1"/>
</dbReference>
<name>A0A9D2AR84_9FIRM</name>
<keyword evidence="8" id="KW-0540">Nuclease</keyword>